<organism evidence="2 3">
    <name type="scientific">Amycolatopsis keratiniphila</name>
    <dbReference type="NCBI Taxonomy" id="129921"/>
    <lineage>
        <taxon>Bacteria</taxon>
        <taxon>Bacillati</taxon>
        <taxon>Actinomycetota</taxon>
        <taxon>Actinomycetes</taxon>
        <taxon>Pseudonocardiales</taxon>
        <taxon>Pseudonocardiaceae</taxon>
        <taxon>Amycolatopsis</taxon>
        <taxon>Amycolatopsis japonica group</taxon>
    </lineage>
</organism>
<sequence length="194" mass="21363">MTNYLSLIGSLLASTVALWIAIMGWRRAEERAEQDKHDAAARTRAQMLAKLLELHLDAAHAKQLTKNDAHMKALLLQLPGYLATTLRVRLKMKHTMKGVPLDPASAARLQPHERGDAGFKWLIFDRSSVLTGRGFEPYPEWIEAELAYDIAGELGGDQDAVLHALSQDVRDPKDATVAMLKSVKEAPESGGSAR</sequence>
<name>R4T3V7_9PSEU</name>
<protein>
    <submittedName>
        <fullName evidence="2">Uncharacterized protein</fullName>
    </submittedName>
</protein>
<feature type="transmembrane region" description="Helical" evidence="1">
    <location>
        <begin position="6"/>
        <end position="25"/>
    </location>
</feature>
<gene>
    <name evidence="2" type="ORF">AORI_4517</name>
</gene>
<keyword evidence="1" id="KW-0472">Membrane</keyword>
<dbReference type="HOGENOM" id="CLU_1399942_0_0_11"/>
<reference evidence="2 3" key="1">
    <citation type="journal article" date="2013" name="BMC Genomics">
        <title>ContigScape: a Cytoscape plugin facilitating microbial genome gap closing.</title>
        <authorList>
            <person name="Tang B."/>
            <person name="Wang Q."/>
            <person name="Yang M."/>
            <person name="Xie F."/>
            <person name="Zhu Y."/>
            <person name="Zhuo Y."/>
            <person name="Wang S."/>
            <person name="Gao H."/>
            <person name="Ding X."/>
            <person name="Zhang L."/>
            <person name="Zhao G."/>
            <person name="Zheng H."/>
        </authorList>
    </citation>
    <scope>NUCLEOTIDE SEQUENCE [LARGE SCALE GENOMIC DNA]</scope>
    <source>
        <strain evidence="2 3">HCCB10007</strain>
    </source>
</reference>
<dbReference type="RefSeq" id="WP_016334849.1">
    <property type="nucleotide sequence ID" value="NC_021252.1"/>
</dbReference>
<keyword evidence="3" id="KW-1185">Reference proteome</keyword>
<dbReference type="KEGG" id="aoi:AORI_4517"/>
<keyword evidence="1" id="KW-0812">Transmembrane</keyword>
<evidence type="ECO:0000313" key="3">
    <source>
        <dbReference type="Proteomes" id="UP000013968"/>
    </source>
</evidence>
<dbReference type="EMBL" id="CP003410">
    <property type="protein sequence ID" value="AGM07101.1"/>
    <property type="molecule type" value="Genomic_DNA"/>
</dbReference>
<dbReference type="AlphaFoldDB" id="R4T3V7"/>
<evidence type="ECO:0000313" key="2">
    <source>
        <dbReference type="EMBL" id="AGM07101.1"/>
    </source>
</evidence>
<keyword evidence="1" id="KW-1133">Transmembrane helix</keyword>
<accession>R4T3V7</accession>
<evidence type="ECO:0000256" key="1">
    <source>
        <dbReference type="SAM" id="Phobius"/>
    </source>
</evidence>
<dbReference type="Proteomes" id="UP000013968">
    <property type="component" value="Chromosome"/>
</dbReference>
<proteinExistence type="predicted"/>